<proteinExistence type="predicted"/>
<evidence type="ECO:0000259" key="3">
    <source>
        <dbReference type="Pfam" id="PF23232"/>
    </source>
</evidence>
<dbReference type="Proteomes" id="UP000193689">
    <property type="component" value="Unassembled WGS sequence"/>
</dbReference>
<protein>
    <submittedName>
        <fullName evidence="4">ATPase</fullName>
    </submittedName>
</protein>
<dbReference type="PANTHER" id="PTHR46411:SF3">
    <property type="entry name" value="AAA+ ATPASE DOMAIN-CONTAINING PROTEIN"/>
    <property type="match status" value="1"/>
</dbReference>
<dbReference type="Pfam" id="PF22942">
    <property type="entry name" value="DUF7025"/>
    <property type="match status" value="1"/>
</dbReference>
<sequence>MRISKDDMSEVTWKWWCKTKNLGRSTEKTLADFNSDSTSSDITESVSAGKATSTEPRDENLGFSASLKTFYEGPGSFQGMYNWVDYPPRQMSKSAAKAQDRVAVKLFKIKDTDKPIMGNRFALKYHSIELQNPNLVAAIEPILKKEDVRLDSTEPAKFYEPFRSLYFCYDEIVAKYKSLPEGSSLNPFLLLFIKVMDEVFVEVRTKKRNLEANKLISFNTAWAYFARDAPVISRGPNCEFMCKIVNTNYVKTACGNVLYITVKILRFNGDAFVWEQRDFKIPEFAGNQLITELDHFPLEYHENAQSLWEQMDKRGRMVLDHQGLTYCTYSGIAIYREGINLEKHNVDGRILIDVVGYNKHHLIKGEREGTDTETQKNIVAGTGTCQRHKRRTISQPADSEVAKNDGAIAEDTKTTEAKRLSEKDQKMNKQSMLERPGDLMYMWPLLEGYALKNKLWISFFVEDIRPIIAWNDQAFEHLVYDEQQKDLVLSFVESHGHSTHQQLEDVIVGKVALQELEKHLQRKPDIARNELVSIFLRELEYFRGIIFLTTNLYQTIDTAFRSRVNLHLLFKPLTIEARGVVWRKFLDRLPGSGEHKQKELQAKRGAREVEISEEDIKELAMWQLNGREIKNAVKMVKSWCEHKEYEMTLQRLENGIKATSPHAARVNHNGDTDIYDD</sequence>
<reference evidence="4 5" key="1">
    <citation type="submission" date="2016-07" db="EMBL/GenBank/DDBJ databases">
        <title>Pervasive Adenine N6-methylation of Active Genes in Fungi.</title>
        <authorList>
            <consortium name="DOE Joint Genome Institute"/>
            <person name="Mondo S.J."/>
            <person name="Dannebaum R.O."/>
            <person name="Kuo R.C."/>
            <person name="Labutti K."/>
            <person name="Haridas S."/>
            <person name="Kuo A."/>
            <person name="Salamov A."/>
            <person name="Ahrendt S.R."/>
            <person name="Lipzen A."/>
            <person name="Sullivan W."/>
            <person name="Andreopoulos W.B."/>
            <person name="Clum A."/>
            <person name="Lindquist E."/>
            <person name="Daum C."/>
            <person name="Ramamoorthy G.K."/>
            <person name="Gryganskyi A."/>
            <person name="Culley D."/>
            <person name="Magnuson J.K."/>
            <person name="James T.Y."/>
            <person name="O'Malley M.A."/>
            <person name="Stajich J.E."/>
            <person name="Spatafora J.W."/>
            <person name="Visel A."/>
            <person name="Grigoriev I.V."/>
        </authorList>
    </citation>
    <scope>NUCLEOTIDE SEQUENCE [LARGE SCALE GENOMIC DNA]</scope>
    <source>
        <strain evidence="4 5">CBS 129021</strain>
    </source>
</reference>
<dbReference type="Gene3D" id="3.40.50.300">
    <property type="entry name" value="P-loop containing nucleotide triphosphate hydrolases"/>
    <property type="match status" value="1"/>
</dbReference>
<gene>
    <name evidence="4" type="ORF">BCR38DRAFT_481468</name>
</gene>
<feature type="domain" description="AAA+ ATPase lid" evidence="3">
    <location>
        <begin position="574"/>
        <end position="644"/>
    </location>
</feature>
<feature type="compositionally biased region" description="Polar residues" evidence="1">
    <location>
        <begin position="33"/>
        <end position="54"/>
    </location>
</feature>
<organism evidence="4 5">
    <name type="scientific">Pseudomassariella vexata</name>
    <dbReference type="NCBI Taxonomy" id="1141098"/>
    <lineage>
        <taxon>Eukaryota</taxon>
        <taxon>Fungi</taxon>
        <taxon>Dikarya</taxon>
        <taxon>Ascomycota</taxon>
        <taxon>Pezizomycotina</taxon>
        <taxon>Sordariomycetes</taxon>
        <taxon>Xylariomycetidae</taxon>
        <taxon>Amphisphaeriales</taxon>
        <taxon>Pseudomassariaceae</taxon>
        <taxon>Pseudomassariella</taxon>
    </lineage>
</organism>
<dbReference type="Pfam" id="PF23232">
    <property type="entry name" value="AAA_lid_13"/>
    <property type="match status" value="1"/>
</dbReference>
<dbReference type="GeneID" id="63779591"/>
<dbReference type="EMBL" id="MCFJ01000002">
    <property type="protein sequence ID" value="ORY70333.1"/>
    <property type="molecule type" value="Genomic_DNA"/>
</dbReference>
<feature type="region of interest" description="Disordered" evidence="1">
    <location>
        <begin position="392"/>
        <end position="429"/>
    </location>
</feature>
<name>A0A1Y2EFH6_9PEZI</name>
<evidence type="ECO:0000259" key="2">
    <source>
        <dbReference type="Pfam" id="PF22942"/>
    </source>
</evidence>
<accession>A0A1Y2EFH6</accession>
<dbReference type="InterPro" id="IPR056599">
    <property type="entry name" value="AAA_lid_fung"/>
</dbReference>
<dbReference type="AlphaFoldDB" id="A0A1Y2EFH6"/>
<feature type="domain" description="DUF7025" evidence="2">
    <location>
        <begin position="207"/>
        <end position="302"/>
    </location>
</feature>
<dbReference type="OrthoDB" id="10042665at2759"/>
<dbReference type="SUPFAM" id="SSF52540">
    <property type="entry name" value="P-loop containing nucleoside triphosphate hydrolases"/>
    <property type="match status" value="1"/>
</dbReference>
<dbReference type="InParanoid" id="A0A1Y2EFH6"/>
<feature type="compositionally biased region" description="Basic and acidic residues" evidence="1">
    <location>
        <begin position="410"/>
        <end position="427"/>
    </location>
</feature>
<dbReference type="PANTHER" id="PTHR46411">
    <property type="entry name" value="FAMILY ATPASE, PUTATIVE-RELATED"/>
    <property type="match status" value="1"/>
</dbReference>
<keyword evidence="5" id="KW-1185">Reference proteome</keyword>
<evidence type="ECO:0000256" key="1">
    <source>
        <dbReference type="SAM" id="MobiDB-lite"/>
    </source>
</evidence>
<feature type="region of interest" description="Disordered" evidence="1">
    <location>
        <begin position="33"/>
        <end position="60"/>
    </location>
</feature>
<comment type="caution">
    <text evidence="4">The sequence shown here is derived from an EMBL/GenBank/DDBJ whole genome shotgun (WGS) entry which is preliminary data.</text>
</comment>
<dbReference type="RefSeq" id="XP_040720283.1">
    <property type="nucleotide sequence ID" value="XM_040863379.1"/>
</dbReference>
<evidence type="ECO:0000313" key="4">
    <source>
        <dbReference type="EMBL" id="ORY70333.1"/>
    </source>
</evidence>
<dbReference type="InterPro" id="IPR054289">
    <property type="entry name" value="DUF7025"/>
</dbReference>
<dbReference type="InterPro" id="IPR027417">
    <property type="entry name" value="P-loop_NTPase"/>
</dbReference>
<evidence type="ECO:0000313" key="5">
    <source>
        <dbReference type="Proteomes" id="UP000193689"/>
    </source>
</evidence>
<dbReference type="STRING" id="1141098.A0A1Y2EFH6"/>